<dbReference type="InterPro" id="IPR050796">
    <property type="entry name" value="SCF_F-box_component"/>
</dbReference>
<dbReference type="PROSITE" id="PS50181">
    <property type="entry name" value="FBOX"/>
    <property type="match status" value="1"/>
</dbReference>
<feature type="domain" description="F-box" evidence="1">
    <location>
        <begin position="1"/>
        <end position="45"/>
    </location>
</feature>
<dbReference type="PANTHER" id="PTHR31672:SF10">
    <property type="entry name" value="F-BOX DOMAIN-CONTAINING PROTEIN"/>
    <property type="match status" value="1"/>
</dbReference>
<dbReference type="InterPro" id="IPR001810">
    <property type="entry name" value="F-box_dom"/>
</dbReference>
<dbReference type="EMBL" id="JAUHHV010000005">
    <property type="protein sequence ID" value="KAK1425085.1"/>
    <property type="molecule type" value="Genomic_DNA"/>
</dbReference>
<evidence type="ECO:0000313" key="3">
    <source>
        <dbReference type="Proteomes" id="UP001229421"/>
    </source>
</evidence>
<dbReference type="Proteomes" id="UP001229421">
    <property type="component" value="Unassembled WGS sequence"/>
</dbReference>
<dbReference type="SMART" id="SM00256">
    <property type="entry name" value="FBOX"/>
    <property type="match status" value="1"/>
</dbReference>
<proteinExistence type="predicted"/>
<dbReference type="NCBIfam" id="TIGR01640">
    <property type="entry name" value="F_box_assoc_1"/>
    <property type="match status" value="1"/>
</dbReference>
<organism evidence="2 3">
    <name type="scientific">Tagetes erecta</name>
    <name type="common">African marigold</name>
    <dbReference type="NCBI Taxonomy" id="13708"/>
    <lineage>
        <taxon>Eukaryota</taxon>
        <taxon>Viridiplantae</taxon>
        <taxon>Streptophyta</taxon>
        <taxon>Embryophyta</taxon>
        <taxon>Tracheophyta</taxon>
        <taxon>Spermatophyta</taxon>
        <taxon>Magnoliopsida</taxon>
        <taxon>eudicotyledons</taxon>
        <taxon>Gunneridae</taxon>
        <taxon>Pentapetalae</taxon>
        <taxon>asterids</taxon>
        <taxon>campanulids</taxon>
        <taxon>Asterales</taxon>
        <taxon>Asteraceae</taxon>
        <taxon>Asteroideae</taxon>
        <taxon>Heliantheae alliance</taxon>
        <taxon>Tageteae</taxon>
        <taxon>Tagetes</taxon>
    </lineage>
</organism>
<gene>
    <name evidence="2" type="ORF">QVD17_20429</name>
</gene>
<keyword evidence="3" id="KW-1185">Reference proteome</keyword>
<evidence type="ECO:0000259" key="1">
    <source>
        <dbReference type="PROSITE" id="PS50181"/>
    </source>
</evidence>
<dbReference type="InterPro" id="IPR006527">
    <property type="entry name" value="F-box-assoc_dom_typ1"/>
</dbReference>
<dbReference type="AlphaFoldDB" id="A0AAD8NR01"/>
<dbReference type="PANTHER" id="PTHR31672">
    <property type="entry name" value="BNACNNG10540D PROTEIN"/>
    <property type="match status" value="1"/>
</dbReference>
<dbReference type="Pfam" id="PF07734">
    <property type="entry name" value="FBA_1"/>
    <property type="match status" value="1"/>
</dbReference>
<accession>A0AAD8NR01</accession>
<dbReference type="InterPro" id="IPR036047">
    <property type="entry name" value="F-box-like_dom_sf"/>
</dbReference>
<dbReference type="Pfam" id="PF00646">
    <property type="entry name" value="F-box"/>
    <property type="match status" value="1"/>
</dbReference>
<comment type="caution">
    <text evidence="2">The sequence shown here is derived from an EMBL/GenBank/DDBJ whole genome shotgun (WGS) entry which is preliminary data.</text>
</comment>
<reference evidence="2" key="1">
    <citation type="journal article" date="2023" name="bioRxiv">
        <title>Improved chromosome-level genome assembly for marigold (Tagetes erecta).</title>
        <authorList>
            <person name="Jiang F."/>
            <person name="Yuan L."/>
            <person name="Wang S."/>
            <person name="Wang H."/>
            <person name="Xu D."/>
            <person name="Wang A."/>
            <person name="Fan W."/>
        </authorList>
    </citation>
    <scope>NUCLEOTIDE SEQUENCE</scope>
    <source>
        <strain evidence="2">WSJ</strain>
        <tissue evidence="2">Leaf</tissue>
    </source>
</reference>
<dbReference type="CDD" id="cd22157">
    <property type="entry name" value="F-box_AtFBW1-like"/>
    <property type="match status" value="1"/>
</dbReference>
<sequence>MADNIPFEIQVEIIKRLPVKSLIQFRSVSKTWKHLIDSSDFIAHYSGQQQHLLIRYDDVVCEEKYVSLIDDDTFPQHKLSHTLPQLVNMPKLSSIIGSSHGLLCFYGVIRENCGGYGSVQTSLVVVWNISIRKVVGVVVPKDGDGTFTSLGFGVCRETSDVKILKITHTESMSDVTWQVDVFTLKTRAWRSSYGNLPRKTINFSVSKVVIDGVLYWLAIESSDNRYLIISFDMTSEEFREVSLPDNIAYGFSDINSGTDLFLSKLSESLIVLERIVEANSYIFGVWMMKDGVSKLFTKLYTVNVNTPHASLNFVRGFRKTGEPIIEFFENHDSLSLRPHASLATYEPHSKSVDSIGINGRGFSFFTHPYMETLLLLDQPNSVIYDK</sequence>
<protein>
    <recommendedName>
        <fullName evidence="1">F-box domain-containing protein</fullName>
    </recommendedName>
</protein>
<dbReference type="SUPFAM" id="SSF81383">
    <property type="entry name" value="F-box domain"/>
    <property type="match status" value="1"/>
</dbReference>
<dbReference type="InterPro" id="IPR017451">
    <property type="entry name" value="F-box-assoc_interact_dom"/>
</dbReference>
<dbReference type="Gene3D" id="1.20.1280.50">
    <property type="match status" value="1"/>
</dbReference>
<evidence type="ECO:0000313" key="2">
    <source>
        <dbReference type="EMBL" id="KAK1425085.1"/>
    </source>
</evidence>
<name>A0AAD8NR01_TARER</name>